<dbReference type="PROSITE" id="PS51257">
    <property type="entry name" value="PROKAR_LIPOPROTEIN"/>
    <property type="match status" value="1"/>
</dbReference>
<dbReference type="InterPro" id="IPR050300">
    <property type="entry name" value="GDXG_lipolytic_enzyme"/>
</dbReference>
<dbReference type="Proteomes" id="UP000198310">
    <property type="component" value="Unassembled WGS sequence"/>
</dbReference>
<organism evidence="5 6">
    <name type="scientific">Hymenobacter mucosus</name>
    <dbReference type="NCBI Taxonomy" id="1411120"/>
    <lineage>
        <taxon>Bacteria</taxon>
        <taxon>Pseudomonadati</taxon>
        <taxon>Bacteroidota</taxon>
        <taxon>Cytophagia</taxon>
        <taxon>Cytophagales</taxon>
        <taxon>Hymenobacteraceae</taxon>
        <taxon>Hymenobacter</taxon>
    </lineage>
</organism>
<dbReference type="AlphaFoldDB" id="A0A239AJW2"/>
<dbReference type="PANTHER" id="PTHR48081">
    <property type="entry name" value="AB HYDROLASE SUPERFAMILY PROTEIN C4A8.06C"/>
    <property type="match status" value="1"/>
</dbReference>
<name>A0A239AJW2_9BACT</name>
<evidence type="ECO:0000256" key="2">
    <source>
        <dbReference type="SAM" id="MobiDB-lite"/>
    </source>
</evidence>
<protein>
    <submittedName>
        <fullName evidence="5">Acetyl esterase/lipase</fullName>
    </submittedName>
</protein>
<dbReference type="RefSeq" id="WP_089334048.1">
    <property type="nucleotide sequence ID" value="NZ_FZNS01000013.1"/>
</dbReference>
<evidence type="ECO:0000313" key="6">
    <source>
        <dbReference type="Proteomes" id="UP000198310"/>
    </source>
</evidence>
<dbReference type="InterPro" id="IPR013094">
    <property type="entry name" value="AB_hydrolase_3"/>
</dbReference>
<keyword evidence="6" id="KW-1185">Reference proteome</keyword>
<evidence type="ECO:0000313" key="5">
    <source>
        <dbReference type="EMBL" id="SNR95622.1"/>
    </source>
</evidence>
<sequence>MKTTRTPLFRLPSRPILHSLALLLALSFTACDDDDNSSPTTGIRPKGPKPAWGPTIKPEMQTVIEALDSLSKGVALNTLTPQQARLAPSATDAAMAVMKNFRIPAPTPMVDTTGQRIPVAGGTIRVRIYTPKNATATMPGIVYYQGGGWVIANLNTYDPSARALSEQTGAVVVSVQYRKAPEFKFPTAHNDAFAAYRWVRDNATTLKINAQRIAVAGESAGGNLAAAVCMMAKTASVPLPVHQLLVYPIARYDMNTPSYTQYAAAKPLSKPLMEWFFDKYLMSPGDGTNPLISLVNSTNLQGLPPATVINAEIDPLQSEGQEYATKLRSAGVSVTTKVYEGVTHEFFGMATVVPEAKDAQSLAASELKKSFQ</sequence>
<gene>
    <name evidence="5" type="ORF">SAMN06269173_11323</name>
</gene>
<reference evidence="6" key="1">
    <citation type="submission" date="2017-06" db="EMBL/GenBank/DDBJ databases">
        <authorList>
            <person name="Varghese N."/>
            <person name="Submissions S."/>
        </authorList>
    </citation>
    <scope>NUCLEOTIDE SEQUENCE [LARGE SCALE GENOMIC DNA]</scope>
    <source>
        <strain evidence="6">DSM 28041</strain>
    </source>
</reference>
<keyword evidence="1" id="KW-0378">Hydrolase</keyword>
<dbReference type="SUPFAM" id="SSF53474">
    <property type="entry name" value="alpha/beta-Hydrolases"/>
    <property type="match status" value="1"/>
</dbReference>
<dbReference type="Pfam" id="PF07859">
    <property type="entry name" value="Abhydrolase_3"/>
    <property type="match status" value="1"/>
</dbReference>
<dbReference type="GO" id="GO:0016787">
    <property type="term" value="F:hydrolase activity"/>
    <property type="evidence" value="ECO:0007669"/>
    <property type="project" value="UniProtKB-KW"/>
</dbReference>
<accession>A0A239AJW2</accession>
<dbReference type="PANTHER" id="PTHR48081:SF8">
    <property type="entry name" value="ALPHA_BETA HYDROLASE FOLD-3 DOMAIN-CONTAINING PROTEIN-RELATED"/>
    <property type="match status" value="1"/>
</dbReference>
<keyword evidence="3" id="KW-0732">Signal</keyword>
<evidence type="ECO:0000256" key="3">
    <source>
        <dbReference type="SAM" id="SignalP"/>
    </source>
</evidence>
<dbReference type="EMBL" id="FZNS01000013">
    <property type="protein sequence ID" value="SNR95622.1"/>
    <property type="molecule type" value="Genomic_DNA"/>
</dbReference>
<dbReference type="InterPro" id="IPR029058">
    <property type="entry name" value="AB_hydrolase_fold"/>
</dbReference>
<feature type="signal peptide" evidence="3">
    <location>
        <begin position="1"/>
        <end position="32"/>
    </location>
</feature>
<proteinExistence type="predicted"/>
<feature type="region of interest" description="Disordered" evidence="2">
    <location>
        <begin position="34"/>
        <end position="53"/>
    </location>
</feature>
<feature type="chain" id="PRO_5013235152" evidence="3">
    <location>
        <begin position="33"/>
        <end position="372"/>
    </location>
</feature>
<evidence type="ECO:0000256" key="1">
    <source>
        <dbReference type="ARBA" id="ARBA00022801"/>
    </source>
</evidence>
<feature type="domain" description="Alpha/beta hydrolase fold-3" evidence="4">
    <location>
        <begin position="141"/>
        <end position="347"/>
    </location>
</feature>
<evidence type="ECO:0000259" key="4">
    <source>
        <dbReference type="Pfam" id="PF07859"/>
    </source>
</evidence>
<dbReference type="Gene3D" id="3.40.50.1820">
    <property type="entry name" value="alpha/beta hydrolase"/>
    <property type="match status" value="1"/>
</dbReference>